<organism evidence="1">
    <name type="scientific">Culex pipiens</name>
    <name type="common">House mosquito</name>
    <dbReference type="NCBI Taxonomy" id="7175"/>
    <lineage>
        <taxon>Eukaryota</taxon>
        <taxon>Metazoa</taxon>
        <taxon>Ecdysozoa</taxon>
        <taxon>Arthropoda</taxon>
        <taxon>Hexapoda</taxon>
        <taxon>Insecta</taxon>
        <taxon>Pterygota</taxon>
        <taxon>Neoptera</taxon>
        <taxon>Endopterygota</taxon>
        <taxon>Diptera</taxon>
        <taxon>Nematocera</taxon>
        <taxon>Culicoidea</taxon>
        <taxon>Culicidae</taxon>
        <taxon>Culicinae</taxon>
        <taxon>Culicini</taxon>
        <taxon>Culex</taxon>
        <taxon>Culex</taxon>
    </lineage>
</organism>
<protein>
    <submittedName>
        <fullName evidence="1">(northern house mosquito) hypothetical protein</fullName>
    </submittedName>
</protein>
<name>A0A8D8A2X4_CULPI</name>
<dbReference type="EMBL" id="HBUE01009253">
    <property type="protein sequence ID" value="CAG6447498.1"/>
    <property type="molecule type" value="Transcribed_RNA"/>
</dbReference>
<sequence length="108" mass="12308">MPQIKHEIGARFTQPKDLTVRYDVLHRLGRNAAALRVENRVAESLTGDIFSDQIISAGVTNDDVLRRVSKLCLHTRHADDFILIYRRKIVGEKTVPSSQRIEPSQTRT</sequence>
<reference evidence="1" key="1">
    <citation type="submission" date="2021-05" db="EMBL/GenBank/DDBJ databases">
        <authorList>
            <person name="Alioto T."/>
            <person name="Alioto T."/>
            <person name="Gomez Garrido J."/>
        </authorList>
    </citation>
    <scope>NUCLEOTIDE SEQUENCE</scope>
</reference>
<evidence type="ECO:0000313" key="1">
    <source>
        <dbReference type="EMBL" id="CAG6447498.1"/>
    </source>
</evidence>
<accession>A0A8D8A2X4</accession>
<dbReference type="AlphaFoldDB" id="A0A8D8A2X4"/>
<proteinExistence type="predicted"/>